<reference evidence="3" key="1">
    <citation type="submission" date="2018-03" db="EMBL/GenBank/DDBJ databases">
        <authorList>
            <person name="Rodrigo-Torres L."/>
            <person name="Arahal R. D."/>
            <person name="Lucena T."/>
        </authorList>
    </citation>
    <scope>NUCLEOTIDE SEQUENCE [LARGE SCALE GENOMIC DNA]</scope>
    <source>
        <strain evidence="3">CECT 8871</strain>
    </source>
</reference>
<proteinExistence type="predicted"/>
<dbReference type="InterPro" id="IPR031571">
    <property type="entry name" value="RcpC_dom"/>
</dbReference>
<dbReference type="NCBIfam" id="TIGR03177">
    <property type="entry name" value="pilus_cpaB"/>
    <property type="match status" value="1"/>
</dbReference>
<evidence type="ECO:0000259" key="1">
    <source>
        <dbReference type="Pfam" id="PF16976"/>
    </source>
</evidence>
<accession>A0A2R8AY63</accession>
<dbReference type="InterPro" id="IPR017592">
    <property type="entry name" value="Pilus_assmbl_Flp-typ_CpaB"/>
</dbReference>
<sequence length="287" mass="31227">MRLIFGIVLLVGVALAGGAVFLAQSYIGTYEAALEDERSRQEENVPLVEIYVANRDMAFGEIITRKDAVLVKWPRATVPEGSFHEGRPIYQEGDAERVTLRGFIKNEAFLASNVSQPGADSGLTSRLKKGQRAITIEVDVSSGVSGFLRPGDRVDVYWTGRPPAEVENLRPGDVTRLIESGVRLIAVDQTANEQSGQEATIARSVTVAATPQQVAALTQAQSTGRLTLSLMGIDDTAVDQKIEVDQHMLLGMKDEPQVIEEVVEKQVCTIRTRRGAEVVEIPIPCTN</sequence>
<dbReference type="OrthoDB" id="163768at2"/>
<dbReference type="Proteomes" id="UP000244904">
    <property type="component" value="Unassembled WGS sequence"/>
</dbReference>
<gene>
    <name evidence="2" type="ORF">PRI8871_02780</name>
</gene>
<keyword evidence="3" id="KW-1185">Reference proteome</keyword>
<name>A0A2R8AY63_9RHOB</name>
<evidence type="ECO:0000313" key="2">
    <source>
        <dbReference type="EMBL" id="SPF80966.1"/>
    </source>
</evidence>
<protein>
    <recommendedName>
        <fullName evidence="1">Flp pilus assembly protein RcpC/CpaB domain-containing protein</fullName>
    </recommendedName>
</protein>
<dbReference type="AlphaFoldDB" id="A0A2R8AY63"/>
<organism evidence="2 3">
    <name type="scientific">Pseudoprimorskyibacter insulae</name>
    <dbReference type="NCBI Taxonomy" id="1695997"/>
    <lineage>
        <taxon>Bacteria</taxon>
        <taxon>Pseudomonadati</taxon>
        <taxon>Pseudomonadota</taxon>
        <taxon>Alphaproteobacteria</taxon>
        <taxon>Rhodobacterales</taxon>
        <taxon>Paracoccaceae</taxon>
        <taxon>Pseudoprimorskyibacter</taxon>
    </lineage>
</organism>
<dbReference type="RefSeq" id="WP_108886826.1">
    <property type="nucleotide sequence ID" value="NZ_OMOJ01000006.1"/>
</dbReference>
<evidence type="ECO:0000313" key="3">
    <source>
        <dbReference type="Proteomes" id="UP000244904"/>
    </source>
</evidence>
<dbReference type="EMBL" id="OMOJ01000006">
    <property type="protein sequence ID" value="SPF80966.1"/>
    <property type="molecule type" value="Genomic_DNA"/>
</dbReference>
<dbReference type="Pfam" id="PF16976">
    <property type="entry name" value="RcpC"/>
    <property type="match status" value="1"/>
</dbReference>
<dbReference type="CDD" id="cd11614">
    <property type="entry name" value="SAF_CpaB_FlgA_like"/>
    <property type="match status" value="1"/>
</dbReference>
<feature type="domain" description="Flp pilus assembly protein RcpC/CpaB" evidence="1">
    <location>
        <begin position="122"/>
        <end position="230"/>
    </location>
</feature>